<reference evidence="1 3" key="1">
    <citation type="submission" date="2015-11" db="EMBL/GenBank/DDBJ databases">
        <title>Genomic analysis of 38 Legionella species identifies large and diverse effector repertoires.</title>
        <authorList>
            <person name="Burstein D."/>
            <person name="Amaro F."/>
            <person name="Zusman T."/>
            <person name="Lifshitz Z."/>
            <person name="Cohen O."/>
            <person name="Gilbert J.A."/>
            <person name="Pupko T."/>
            <person name="Shuman H.A."/>
            <person name="Segal G."/>
        </authorList>
    </citation>
    <scope>NUCLEOTIDE SEQUENCE [LARGE SCALE GENOMIC DNA]</scope>
    <source>
        <strain evidence="1 3">Lyon 8420412</strain>
    </source>
</reference>
<gene>
    <name evidence="1" type="ORF">Lgra_2161</name>
    <name evidence="2" type="ORF">NCTC12388_01445</name>
</gene>
<accession>A0A378JA95</accession>
<dbReference type="AlphaFoldDB" id="A0A378JA95"/>
<proteinExistence type="predicted"/>
<dbReference type="STRING" id="45066.Lgra_2161"/>
<protein>
    <submittedName>
        <fullName evidence="2">Uncharacterized protein</fullName>
    </submittedName>
</protein>
<evidence type="ECO:0000313" key="1">
    <source>
        <dbReference type="EMBL" id="KTD11195.1"/>
    </source>
</evidence>
<evidence type="ECO:0000313" key="4">
    <source>
        <dbReference type="Proteomes" id="UP000254476"/>
    </source>
</evidence>
<sequence>MNKHVILSFDRGDPEVTLAFQQRIQAREAKRGIQIDLDDIKVIYLADLSNEEYMTWTGISPSEKDKEILQSLEGDDKVYLWGHGTPNSGYIPGGFYTEIADYLEKGLNKDNFSPSKGPLDVCVEICSGGKGGEHGKNSFAASLHAYLGKIGIFSKVTGRMSILWLDHNTLSNSGAQTVNRAYYGMTQALNLPVEAEKLHHQAPRSKVTYMWDPTESEHQIRIDSYRSSLFDEFIRLKEKILANAHDLKINYTELHRLLLKIEFSLSDHTRPLDVELLKSCLQTLADDFSQVLEGNENETIRYELEHLNDAIQRKAHANGFIVEATGLHKSDPKLPIEEKSFAEVIYDLPVLKRMDEIASLLKEQGNIPQEILDIIGSKETKGEDNCYAHFFTTARKHIIRQHNGTTNIPESLIKPMAIVNKMLETVLLDNDKPLNEKKAIFNELKGEINIDYSPTLFNKCAAWIAGLMFGLQLAFNERHETNLTELIPNLFFSAYTLSSYYLDTFLYTCEQVEKITNACSDTLKALEPPCRKSISPLSFFAPQKDETKALDPAIDDKPNAIIKVC</sequence>
<reference evidence="2 4" key="2">
    <citation type="submission" date="2018-06" db="EMBL/GenBank/DDBJ databases">
        <authorList>
            <consortium name="Pathogen Informatics"/>
            <person name="Doyle S."/>
        </authorList>
    </citation>
    <scope>NUCLEOTIDE SEQUENCE [LARGE SCALE GENOMIC DNA]</scope>
    <source>
        <strain evidence="2 4">NCTC12388</strain>
    </source>
</reference>
<dbReference type="Proteomes" id="UP000054691">
    <property type="component" value="Unassembled WGS sequence"/>
</dbReference>
<organism evidence="2 4">
    <name type="scientific">Legionella gratiana</name>
    <dbReference type="NCBI Taxonomy" id="45066"/>
    <lineage>
        <taxon>Bacteria</taxon>
        <taxon>Pseudomonadati</taxon>
        <taxon>Pseudomonadota</taxon>
        <taxon>Gammaproteobacteria</taxon>
        <taxon>Legionellales</taxon>
        <taxon>Legionellaceae</taxon>
        <taxon>Legionella</taxon>
    </lineage>
</organism>
<evidence type="ECO:0000313" key="2">
    <source>
        <dbReference type="EMBL" id="STX44286.1"/>
    </source>
</evidence>
<keyword evidence="3" id="KW-1185">Reference proteome</keyword>
<dbReference type="EMBL" id="UGOB01000001">
    <property type="protein sequence ID" value="STX44286.1"/>
    <property type="molecule type" value="Genomic_DNA"/>
</dbReference>
<evidence type="ECO:0000313" key="3">
    <source>
        <dbReference type="Proteomes" id="UP000054691"/>
    </source>
</evidence>
<dbReference type="EMBL" id="LNYE01000022">
    <property type="protein sequence ID" value="KTD11195.1"/>
    <property type="molecule type" value="Genomic_DNA"/>
</dbReference>
<name>A0A378JA95_9GAMM</name>
<dbReference type="Proteomes" id="UP000254476">
    <property type="component" value="Unassembled WGS sequence"/>
</dbReference>
<dbReference type="RefSeq" id="WP_058499256.1">
    <property type="nucleotide sequence ID" value="NZ_CAAAHW010000003.1"/>
</dbReference>